<name>A0A4Y2T6E3_ARAVE</name>
<gene>
    <name evidence="1" type="ORF">AVEN_266820_1</name>
</gene>
<sequence length="91" mass="10076">MGAIMQEPQCLTIYCSGRSFSCLPGCIFTNPTLIELRQEIGHYDWLASPRADDVVLCSRMEIITKQAIECGLGISLGFCCLDYNLKNNPLA</sequence>
<keyword evidence="2" id="KW-1185">Reference proteome</keyword>
<dbReference type="Proteomes" id="UP000499080">
    <property type="component" value="Unassembled WGS sequence"/>
</dbReference>
<organism evidence="1 2">
    <name type="scientific">Araneus ventricosus</name>
    <name type="common">Orbweaver spider</name>
    <name type="synonym">Epeira ventricosa</name>
    <dbReference type="NCBI Taxonomy" id="182803"/>
    <lineage>
        <taxon>Eukaryota</taxon>
        <taxon>Metazoa</taxon>
        <taxon>Ecdysozoa</taxon>
        <taxon>Arthropoda</taxon>
        <taxon>Chelicerata</taxon>
        <taxon>Arachnida</taxon>
        <taxon>Araneae</taxon>
        <taxon>Araneomorphae</taxon>
        <taxon>Entelegynae</taxon>
        <taxon>Araneoidea</taxon>
        <taxon>Araneidae</taxon>
        <taxon>Araneus</taxon>
    </lineage>
</organism>
<reference evidence="1 2" key="1">
    <citation type="journal article" date="2019" name="Sci. Rep.">
        <title>Orb-weaving spider Araneus ventricosus genome elucidates the spidroin gene catalogue.</title>
        <authorList>
            <person name="Kono N."/>
            <person name="Nakamura H."/>
            <person name="Ohtoshi R."/>
            <person name="Moran D.A.P."/>
            <person name="Shinohara A."/>
            <person name="Yoshida Y."/>
            <person name="Fujiwara M."/>
            <person name="Mori M."/>
            <person name="Tomita M."/>
            <person name="Arakawa K."/>
        </authorList>
    </citation>
    <scope>NUCLEOTIDE SEQUENCE [LARGE SCALE GENOMIC DNA]</scope>
</reference>
<proteinExistence type="predicted"/>
<dbReference type="AlphaFoldDB" id="A0A4Y2T6E3"/>
<comment type="caution">
    <text evidence="1">The sequence shown here is derived from an EMBL/GenBank/DDBJ whole genome shotgun (WGS) entry which is preliminary data.</text>
</comment>
<dbReference type="EMBL" id="BGPR01026453">
    <property type="protein sequence ID" value="GBN96194.1"/>
    <property type="molecule type" value="Genomic_DNA"/>
</dbReference>
<accession>A0A4Y2T6E3</accession>
<protein>
    <submittedName>
        <fullName evidence="1">Uncharacterized protein</fullName>
    </submittedName>
</protein>
<evidence type="ECO:0000313" key="1">
    <source>
        <dbReference type="EMBL" id="GBN96194.1"/>
    </source>
</evidence>
<evidence type="ECO:0000313" key="2">
    <source>
        <dbReference type="Proteomes" id="UP000499080"/>
    </source>
</evidence>